<dbReference type="EMBL" id="FMZK01000005">
    <property type="protein sequence ID" value="SDD16492.1"/>
    <property type="molecule type" value="Genomic_DNA"/>
</dbReference>
<proteinExistence type="predicted"/>
<dbReference type="AlphaFoldDB" id="A0A1G6SHW4"/>
<dbReference type="SUPFAM" id="SSF51419">
    <property type="entry name" value="PLP-binding barrel"/>
    <property type="match status" value="1"/>
</dbReference>
<feature type="domain" description="Alanine racemase N-terminal" evidence="1">
    <location>
        <begin position="25"/>
        <end position="150"/>
    </location>
</feature>
<dbReference type="RefSeq" id="WP_055696313.1">
    <property type="nucleotide sequence ID" value="NZ_FMZK01000005.1"/>
</dbReference>
<evidence type="ECO:0000313" key="2">
    <source>
        <dbReference type="EMBL" id="SDD16492.1"/>
    </source>
</evidence>
<dbReference type="Gene3D" id="3.20.20.10">
    <property type="entry name" value="Alanine racemase"/>
    <property type="match status" value="1"/>
</dbReference>
<evidence type="ECO:0000259" key="1">
    <source>
        <dbReference type="Pfam" id="PF01168"/>
    </source>
</evidence>
<dbReference type="Proteomes" id="UP000182100">
    <property type="component" value="Unassembled WGS sequence"/>
</dbReference>
<dbReference type="STRING" id="67344.SAMN05216505_105344"/>
<dbReference type="InterPro" id="IPR029066">
    <property type="entry name" value="PLP-binding_barrel"/>
</dbReference>
<accession>A0A1G6SHW4</accession>
<dbReference type="Pfam" id="PF01168">
    <property type="entry name" value="Ala_racemase_N"/>
    <property type="match status" value="1"/>
</dbReference>
<organism evidence="2 3">
    <name type="scientific">Streptomyces prasinopilosus</name>
    <dbReference type="NCBI Taxonomy" id="67344"/>
    <lineage>
        <taxon>Bacteria</taxon>
        <taxon>Bacillati</taxon>
        <taxon>Actinomycetota</taxon>
        <taxon>Actinomycetes</taxon>
        <taxon>Kitasatosporales</taxon>
        <taxon>Streptomycetaceae</taxon>
        <taxon>Streptomyces</taxon>
    </lineage>
</organism>
<keyword evidence="3" id="KW-1185">Reference proteome</keyword>
<sequence length="361" mass="39509">MTLTLTIDTVRWREHHRGVLDRFPGLVPVCKGNGYGFGHHRLMRETARLGIGLAAVGTVQEAALVQDAFPGDLLVLTPYRNGEAPLELSDGTVRVVSTPEHCDGLAGRRVVVELMSSMRRHGITEDDLPALRAVMGGWEFEGFSIHLPLNRVDGAGGAGEVASWMRRLRGARMPLHRVFVSHLSAEEMARLHAEFPRTSFRLRTGTKLWLGDPGATRYHSRVLDVVPPERGERFGAGRRQPLSGRSLAVVAGGTSHGVGLRAPRRLSGLRERARHVAGIGHACLNRHLSPFVWDGRRCRFAEPPRSQESVLLVPGDGPPPVAGDEVAVQLRYTITRPDRVVEEPRVPLDAFAVTGSAPERG</sequence>
<reference evidence="3" key="1">
    <citation type="submission" date="2016-10" db="EMBL/GenBank/DDBJ databases">
        <authorList>
            <person name="Varghese N."/>
            <person name="Submissions S."/>
        </authorList>
    </citation>
    <scope>NUCLEOTIDE SEQUENCE [LARGE SCALE GENOMIC DNA]</scope>
    <source>
        <strain evidence="3">CGMCC 4.3504</strain>
    </source>
</reference>
<gene>
    <name evidence="2" type="ORF">SAMN05216505_105344</name>
</gene>
<evidence type="ECO:0000313" key="3">
    <source>
        <dbReference type="Proteomes" id="UP000182100"/>
    </source>
</evidence>
<dbReference type="InterPro" id="IPR001608">
    <property type="entry name" value="Ala_racemase_N"/>
</dbReference>
<name>A0A1G6SHW4_9ACTN</name>
<protein>
    <submittedName>
        <fullName evidence="2">Alanine racemase</fullName>
    </submittedName>
</protein>